<evidence type="ECO:0000313" key="13">
    <source>
        <dbReference type="EMBL" id="CAF3652543.1"/>
    </source>
</evidence>
<keyword evidence="5" id="KW-0297">G-protein coupled receptor</keyword>
<feature type="transmembrane region" description="Helical" evidence="10">
    <location>
        <begin position="238"/>
        <end position="260"/>
    </location>
</feature>
<evidence type="ECO:0000256" key="3">
    <source>
        <dbReference type="ARBA" id="ARBA00022692"/>
    </source>
</evidence>
<dbReference type="AlphaFoldDB" id="A0A813X5T0"/>
<dbReference type="SUPFAM" id="SSF81321">
    <property type="entry name" value="Family A G protein-coupled receptor-like"/>
    <property type="match status" value="1"/>
</dbReference>
<evidence type="ECO:0000256" key="8">
    <source>
        <dbReference type="ARBA" id="ARBA00023224"/>
    </source>
</evidence>
<dbReference type="GO" id="GO:0005886">
    <property type="term" value="C:plasma membrane"/>
    <property type="evidence" value="ECO:0007669"/>
    <property type="project" value="UniProtKB-SubCell"/>
</dbReference>
<evidence type="ECO:0000256" key="1">
    <source>
        <dbReference type="ARBA" id="ARBA00004651"/>
    </source>
</evidence>
<evidence type="ECO:0000259" key="11">
    <source>
        <dbReference type="PROSITE" id="PS50262"/>
    </source>
</evidence>
<dbReference type="GO" id="GO:0008528">
    <property type="term" value="F:G protein-coupled peptide receptor activity"/>
    <property type="evidence" value="ECO:0007669"/>
    <property type="project" value="TreeGrafter"/>
</dbReference>
<evidence type="ECO:0000256" key="5">
    <source>
        <dbReference type="ARBA" id="ARBA00023040"/>
    </source>
</evidence>
<dbReference type="OrthoDB" id="10007760at2759"/>
<comment type="caution">
    <text evidence="12">The sequence shown here is derived from an EMBL/GenBank/DDBJ whole genome shotgun (WGS) entry which is preliminary data.</text>
</comment>
<dbReference type="EMBL" id="CAJOBC010001065">
    <property type="protein sequence ID" value="CAF3652543.1"/>
    <property type="molecule type" value="Genomic_DNA"/>
</dbReference>
<keyword evidence="7" id="KW-0675">Receptor</keyword>
<feature type="compositionally biased region" description="Low complexity" evidence="9">
    <location>
        <begin position="509"/>
        <end position="527"/>
    </location>
</feature>
<evidence type="ECO:0000256" key="4">
    <source>
        <dbReference type="ARBA" id="ARBA00022989"/>
    </source>
</evidence>
<evidence type="ECO:0000256" key="10">
    <source>
        <dbReference type="SAM" id="Phobius"/>
    </source>
</evidence>
<feature type="transmembrane region" description="Helical" evidence="10">
    <location>
        <begin position="288"/>
        <end position="314"/>
    </location>
</feature>
<feature type="transmembrane region" description="Helical" evidence="10">
    <location>
        <begin position="95"/>
        <end position="117"/>
    </location>
</feature>
<dbReference type="InterPro" id="IPR000276">
    <property type="entry name" value="GPCR_Rhodpsn"/>
</dbReference>
<keyword evidence="6 10" id="KW-0472">Membrane</keyword>
<feature type="transmembrane region" description="Helical" evidence="10">
    <location>
        <begin position="132"/>
        <end position="152"/>
    </location>
</feature>
<evidence type="ECO:0000313" key="12">
    <source>
        <dbReference type="EMBL" id="CAF0865033.1"/>
    </source>
</evidence>
<accession>A0A813X5T0</accession>
<name>A0A813X5T0_9BILA</name>
<reference evidence="12" key="1">
    <citation type="submission" date="2021-02" db="EMBL/GenBank/DDBJ databases">
        <authorList>
            <person name="Nowell W R."/>
        </authorList>
    </citation>
    <scope>NUCLEOTIDE SEQUENCE</scope>
</reference>
<dbReference type="EMBL" id="CAJNOQ010001065">
    <property type="protein sequence ID" value="CAF0865033.1"/>
    <property type="molecule type" value="Genomic_DNA"/>
</dbReference>
<comment type="subcellular location">
    <subcellularLocation>
        <location evidence="1">Cell membrane</location>
        <topology evidence="1">Multi-pass membrane protein</topology>
    </subcellularLocation>
</comment>
<keyword evidence="3 10" id="KW-0812">Transmembrane</keyword>
<feature type="region of interest" description="Disordered" evidence="9">
    <location>
        <begin position="509"/>
        <end position="536"/>
    </location>
</feature>
<keyword evidence="2" id="KW-1003">Cell membrane</keyword>
<evidence type="ECO:0000256" key="7">
    <source>
        <dbReference type="ARBA" id="ARBA00023170"/>
    </source>
</evidence>
<dbReference type="Pfam" id="PF00001">
    <property type="entry name" value="7tm_1"/>
    <property type="match status" value="1"/>
</dbReference>
<keyword evidence="14" id="KW-1185">Reference proteome</keyword>
<dbReference type="Gene3D" id="1.20.1070.10">
    <property type="entry name" value="Rhodopsin 7-helix transmembrane proteins"/>
    <property type="match status" value="1"/>
</dbReference>
<keyword evidence="8" id="KW-0807">Transducer</keyword>
<keyword evidence="4 10" id="KW-1133">Transmembrane helix</keyword>
<dbReference type="InterPro" id="IPR017452">
    <property type="entry name" value="GPCR_Rhodpsn_7TM"/>
</dbReference>
<proteinExistence type="predicted"/>
<sequence>MNDIVIKTTTILSDIFAITTTAVPFPSTDVFSSNSSDQSRHPGISDSQQASIDAFNTFIQIGVGGLLFIFGLTFNCLSLLYFYVSRSFRHTTFRLYFSVISILDTLRLLEFLIFLLFDKQIIKLTLALCRFMFFFFMFTGQASIFLTVALAVEKCIIIWFPIKGRLLFTITISKVILILVLLLVFFADLIYLLPNFFLQTYENFSLHTYMCLWQAASSGQQNATTDVWKKHYFTFNTIFFHSIIPSTFLLIINWLILYSLSKHRFILSGSIDARHVLKREKQFKEKTIQLVLSSFFIVIAISPRYVLTMVNIFYLTLIKKSLFPLHIYVNLNTVFRVLEMSNYSLNMMFSILSGRTSRREIHKLLWEHIISRFYFSKSNKSKHTQSYYIDDDEYTERSNHSTVIIPKNMNRLIESDGIVSQQHDKQLHHHPTTFQLNCCGLCMIDTSSLKQIKQQQQIRSRNLTKRNSVINRSTISSKKLSKRTHSTMSIPYSGQESIYYNWNNSNNSSFKQQTTNNNPQKKFQQQNSSANDHLLSPGTPLHETVYCFRNIDRYDLTKKRYHYPSSIICTHSLPSSDIRYALKCPSINVGNSSLKLKKYYSFSTASSSSSMSSGVATIKQPAQIMSSYSSLTFGGNGNRRLQDVFEEQQPTKFTVLSNDDRAGGIEEQQ</sequence>
<evidence type="ECO:0000313" key="14">
    <source>
        <dbReference type="Proteomes" id="UP000663829"/>
    </source>
</evidence>
<dbReference type="Proteomes" id="UP000681722">
    <property type="component" value="Unassembled WGS sequence"/>
</dbReference>
<evidence type="ECO:0000256" key="9">
    <source>
        <dbReference type="SAM" id="MobiDB-lite"/>
    </source>
</evidence>
<protein>
    <recommendedName>
        <fullName evidence="11">G-protein coupled receptors family 1 profile domain-containing protein</fullName>
    </recommendedName>
</protein>
<evidence type="ECO:0000256" key="6">
    <source>
        <dbReference type="ARBA" id="ARBA00023136"/>
    </source>
</evidence>
<dbReference type="PANTHER" id="PTHR24230">
    <property type="entry name" value="G-PROTEIN COUPLED RECEPTOR"/>
    <property type="match status" value="1"/>
</dbReference>
<evidence type="ECO:0000256" key="2">
    <source>
        <dbReference type="ARBA" id="ARBA00022475"/>
    </source>
</evidence>
<gene>
    <name evidence="12" type="ORF">GPM918_LOCUS6791</name>
    <name evidence="13" type="ORF">SRO942_LOCUS6791</name>
</gene>
<dbReference type="GO" id="GO:0007218">
    <property type="term" value="P:neuropeptide signaling pathway"/>
    <property type="evidence" value="ECO:0007669"/>
    <property type="project" value="TreeGrafter"/>
</dbReference>
<feature type="transmembrane region" description="Helical" evidence="10">
    <location>
        <begin position="164"/>
        <end position="193"/>
    </location>
</feature>
<dbReference type="Proteomes" id="UP000663829">
    <property type="component" value="Unassembled WGS sequence"/>
</dbReference>
<organism evidence="12 14">
    <name type="scientific">Didymodactylos carnosus</name>
    <dbReference type="NCBI Taxonomy" id="1234261"/>
    <lineage>
        <taxon>Eukaryota</taxon>
        <taxon>Metazoa</taxon>
        <taxon>Spiralia</taxon>
        <taxon>Gnathifera</taxon>
        <taxon>Rotifera</taxon>
        <taxon>Eurotatoria</taxon>
        <taxon>Bdelloidea</taxon>
        <taxon>Philodinida</taxon>
        <taxon>Philodinidae</taxon>
        <taxon>Didymodactylos</taxon>
    </lineage>
</organism>
<dbReference type="PROSITE" id="PS50262">
    <property type="entry name" value="G_PROTEIN_RECEP_F1_2"/>
    <property type="match status" value="1"/>
</dbReference>
<feature type="domain" description="G-protein coupled receptors family 1 profile" evidence="11">
    <location>
        <begin position="74"/>
        <end position="350"/>
    </location>
</feature>
<dbReference type="PANTHER" id="PTHR24230:SF75">
    <property type="entry name" value="RELAXIN FAMILY PEPTIDE RECEPTOR 3"/>
    <property type="match status" value="1"/>
</dbReference>
<feature type="transmembrane region" description="Helical" evidence="10">
    <location>
        <begin position="58"/>
        <end position="83"/>
    </location>
</feature>